<dbReference type="OrthoDB" id="7359147at2"/>
<name>A0A1N7M373_9RHOB</name>
<accession>A0A1N7M373</accession>
<dbReference type="STRING" id="407234.SAMN05421795_105124"/>
<reference evidence="3" key="1">
    <citation type="submission" date="2017-01" db="EMBL/GenBank/DDBJ databases">
        <authorList>
            <person name="Varghese N."/>
            <person name="Submissions S."/>
        </authorList>
    </citation>
    <scope>NUCLEOTIDE SEQUENCE [LARGE SCALE GENOMIC DNA]</scope>
    <source>
        <strain evidence="3">DSM 18714</strain>
    </source>
</reference>
<dbReference type="InterPro" id="IPR025989">
    <property type="entry name" value="Virulence_F_dom"/>
</dbReference>
<protein>
    <submittedName>
        <fullName evidence="2">Virulence factor</fullName>
    </submittedName>
</protein>
<sequence>MARITLVFWRDMPAQVLAGSGRRATRVELSPRFAEAIDRAAMAGGARDEGAYLDGWHRLGPFEVAGTDAEATTALADRIETLCTDDWLRARIASGGTDPDAARTLLAALLPDTPAD</sequence>
<proteinExistence type="predicted"/>
<gene>
    <name evidence="2" type="ORF">SAMN05421795_105124</name>
</gene>
<organism evidence="2 3">
    <name type="scientific">Phaeovulum vinaykumarii</name>
    <dbReference type="NCBI Taxonomy" id="407234"/>
    <lineage>
        <taxon>Bacteria</taxon>
        <taxon>Pseudomonadati</taxon>
        <taxon>Pseudomonadota</taxon>
        <taxon>Alphaproteobacteria</taxon>
        <taxon>Rhodobacterales</taxon>
        <taxon>Paracoccaceae</taxon>
        <taxon>Phaeovulum</taxon>
    </lineage>
</organism>
<dbReference type="Proteomes" id="UP000186098">
    <property type="component" value="Unassembled WGS sequence"/>
</dbReference>
<dbReference type="AlphaFoldDB" id="A0A1N7M373"/>
<dbReference type="EMBL" id="FTOM01000005">
    <property type="protein sequence ID" value="SIS80493.1"/>
    <property type="molecule type" value="Genomic_DNA"/>
</dbReference>
<keyword evidence="3" id="KW-1185">Reference proteome</keyword>
<evidence type="ECO:0000259" key="1">
    <source>
        <dbReference type="Pfam" id="PF13769"/>
    </source>
</evidence>
<evidence type="ECO:0000313" key="2">
    <source>
        <dbReference type="EMBL" id="SIS80493.1"/>
    </source>
</evidence>
<dbReference type="RefSeq" id="WP_076366153.1">
    <property type="nucleotide sequence ID" value="NZ_FTOM01000005.1"/>
</dbReference>
<feature type="domain" description="Virulence factor" evidence="1">
    <location>
        <begin position="7"/>
        <end position="88"/>
    </location>
</feature>
<dbReference type="Pfam" id="PF13769">
    <property type="entry name" value="Virulence_fact"/>
    <property type="match status" value="1"/>
</dbReference>
<evidence type="ECO:0000313" key="3">
    <source>
        <dbReference type="Proteomes" id="UP000186098"/>
    </source>
</evidence>